<organism evidence="3 4">
    <name type="scientific">Enterococcus moraviensis ATCC BAA-383</name>
    <dbReference type="NCBI Taxonomy" id="1158609"/>
    <lineage>
        <taxon>Bacteria</taxon>
        <taxon>Bacillati</taxon>
        <taxon>Bacillota</taxon>
        <taxon>Bacilli</taxon>
        <taxon>Lactobacillales</taxon>
        <taxon>Enterococcaceae</taxon>
        <taxon>Enterococcus</taxon>
    </lineage>
</organism>
<dbReference type="InterPro" id="IPR011889">
    <property type="entry name" value="Liste_lipo_26"/>
</dbReference>
<dbReference type="RefSeq" id="WP_016249981.1">
    <property type="nucleotide sequence ID" value="NZ_ASWB01000003.1"/>
</dbReference>
<keyword evidence="4" id="KW-1185">Reference proteome</keyword>
<dbReference type="NCBIfam" id="TIGR02167">
    <property type="entry name" value="Liste_lipo_26"/>
    <property type="match status" value="12"/>
</dbReference>
<dbReference type="Gene3D" id="2.60.40.1080">
    <property type="match status" value="1"/>
</dbReference>
<feature type="signal peptide" evidence="1">
    <location>
        <begin position="1"/>
        <end position="22"/>
    </location>
</feature>
<evidence type="ECO:0000313" key="4">
    <source>
        <dbReference type="Proteomes" id="UP000014157"/>
    </source>
</evidence>
<keyword evidence="1" id="KW-0732">Signal</keyword>
<evidence type="ECO:0000259" key="2">
    <source>
        <dbReference type="SMART" id="SM00635"/>
    </source>
</evidence>
<accession>A0ABP2W020</accession>
<gene>
    <name evidence="3" type="ORF">I586_02425</name>
</gene>
<protein>
    <recommendedName>
        <fullName evidence="2">BIG2 domain-containing protein</fullName>
    </recommendedName>
</protein>
<name>A0ABP2W020_9ENTE</name>
<feature type="domain" description="BIG2" evidence="2">
    <location>
        <begin position="517"/>
        <end position="594"/>
    </location>
</feature>
<dbReference type="PROSITE" id="PS00139">
    <property type="entry name" value="THIOL_PROTEASE_CYS"/>
    <property type="match status" value="1"/>
</dbReference>
<dbReference type="InterPro" id="IPR003343">
    <property type="entry name" value="Big_2"/>
</dbReference>
<dbReference type="SUPFAM" id="SSF52047">
    <property type="entry name" value="RNI-like"/>
    <property type="match status" value="2"/>
</dbReference>
<comment type="caution">
    <text evidence="3">The sequence shown here is derived from an EMBL/GenBank/DDBJ whole genome shotgun (WGS) entry which is preliminary data.</text>
</comment>
<proteinExistence type="predicted"/>
<dbReference type="Proteomes" id="UP000014157">
    <property type="component" value="Unassembled WGS sequence"/>
</dbReference>
<dbReference type="SUPFAM" id="SSF49373">
    <property type="entry name" value="Invasin/intimin cell-adhesion fragments"/>
    <property type="match status" value="1"/>
</dbReference>
<evidence type="ECO:0000313" key="3">
    <source>
        <dbReference type="EMBL" id="EOT66154.1"/>
    </source>
</evidence>
<dbReference type="CDD" id="cd02619">
    <property type="entry name" value="Peptidase_C1"/>
    <property type="match status" value="1"/>
</dbReference>
<dbReference type="InterPro" id="IPR038765">
    <property type="entry name" value="Papain-like_cys_pep_sf"/>
</dbReference>
<dbReference type="InterPro" id="IPR008964">
    <property type="entry name" value="Invasin/intimin_cell_adhesion"/>
</dbReference>
<dbReference type="Pfam" id="PF02368">
    <property type="entry name" value="Big_2"/>
    <property type="match status" value="1"/>
</dbReference>
<dbReference type="SUPFAM" id="SSF54001">
    <property type="entry name" value="Cysteine proteinases"/>
    <property type="match status" value="1"/>
</dbReference>
<dbReference type="InterPro" id="IPR000169">
    <property type="entry name" value="Pept_cys_AS"/>
</dbReference>
<dbReference type="Pfam" id="PF03382">
    <property type="entry name" value="DUF285"/>
    <property type="match status" value="4"/>
</dbReference>
<reference evidence="3 4" key="1">
    <citation type="submission" date="2013-03" db="EMBL/GenBank/DDBJ databases">
        <title>The Genome Sequence of Enterococcus moraviensis BAA-383 (PacBio/Illumina hybrid assembly).</title>
        <authorList>
            <consortium name="The Broad Institute Genomics Platform"/>
            <consortium name="The Broad Institute Genome Sequencing Center for Infectious Disease"/>
            <person name="Earl A."/>
            <person name="Russ C."/>
            <person name="Gilmore M."/>
            <person name="Surin D."/>
            <person name="Walker B."/>
            <person name="Young S."/>
            <person name="Zeng Q."/>
            <person name="Gargeya S."/>
            <person name="Fitzgerald M."/>
            <person name="Haas B."/>
            <person name="Abouelleil A."/>
            <person name="Allen A.W."/>
            <person name="Alvarado L."/>
            <person name="Arachchi H.M."/>
            <person name="Berlin A.M."/>
            <person name="Chapman S.B."/>
            <person name="Gainer-Dewar J."/>
            <person name="Goldberg J."/>
            <person name="Griggs A."/>
            <person name="Gujja S."/>
            <person name="Hansen M."/>
            <person name="Howarth C."/>
            <person name="Imamovic A."/>
            <person name="Ireland A."/>
            <person name="Larimer J."/>
            <person name="McCowan C."/>
            <person name="Murphy C."/>
            <person name="Pearson M."/>
            <person name="Poon T.W."/>
            <person name="Priest M."/>
            <person name="Roberts A."/>
            <person name="Saif S."/>
            <person name="Shea T."/>
            <person name="Sisk P."/>
            <person name="Sykes S."/>
            <person name="Wortman J."/>
            <person name="Nusbaum C."/>
            <person name="Birren B."/>
        </authorList>
    </citation>
    <scope>NUCLEOTIDE SEQUENCE [LARGE SCALE GENOMIC DNA]</scope>
    <source>
        <strain evidence="3 4">ATCC BAA-383</strain>
    </source>
</reference>
<dbReference type="InterPro" id="IPR005046">
    <property type="entry name" value="DUF285"/>
</dbReference>
<dbReference type="SMART" id="SM00635">
    <property type="entry name" value="BID_2"/>
    <property type="match status" value="1"/>
</dbReference>
<sequence>MKKTLWSLSVGWLLLFPSIVKAEELEEVAFFPADPETGLQVEVPNPEIQSKQQLTKRQALPEKFDFNDGGFGTPVRNQGNVELCWAYSGADILTISLKKNFGVDYIVSPNYFNYYYATDAFTDKINPFAQGRRLNGSGNTELLLEQAALDNMGVTEDVLKTPQFDFQMKPMLSQKFLAIKEQQIPMYADKISVLRGVSYSKGTEEERRKKVNDIKSMIYEYGATTFHYDTNYSHSSDYYNQQTHASYVPMEDIKQGLVPNRGGEWATSNHNIVIVGWDDNYSKENFTKKPQNNGAFKMKGSWGPYSHLKGYFYMSYEDVYLQSSVNVAVNTEKKEYDFNHKYVNGHQGDILNYYLHSKELFLGNVFQTKKSEEELKAISLYTSQNNIKYELYYLNRDIKHDEKIFNYKDMTKIGEGTKEFEGVETVKVPTQKIAPNQEYTIIVKYIYPDDVPYFQLRMQRIKESNQDETPHLEKGRSFVSTDGMKDEMYWKDMSGGDATDNPANVWLNAYTTEKKIAIETIQLDLTDITLNVGEETTVNATISPENATNSKIIWKSSDDSIASVSDTGVIKAKKAGNITITAVSEEGQKTAECQVRVGDGKGTFGTVPWTWNDVTQTVEFGEGEFPESHFNHSIRTHIESQKRLDGKKIKKIVFTKPVKLGKNASYLFSELSKLESIEGGNYLNTVQTTNMNSMFYKAQELTKVDVSNWNTSQVTTMSTMFWATYKLNELNVSKWNTSQVLTMASMFAFTNELEVLDTSSWDTGKVTSMKSMFHYAKQLKSIDTSGWNTSSVTDMSDMFEKTEQLKNIDVSKWDTSKVKTMSRMFDSSGITEIDVSEWNTSKVTNMYRLFGDTSLKKLDLSSWEMAAVRDTDRIFPKYLEELTLAKEFRFKGDTGLTENTKAPYSGRWIHKNEGTSPAVIQSTTKEFTQNYDGSYSGTYIREKDSATFWTVPWTWDDVTQTVEFGSGEFPETNAKYNIRTHIESQKRLDGKKIKKIVFTKPVKLGKNASYLFSELSKLESIEGGNYLNTVQTTNMNSMFYKAQELTKVNVSNWNTSQVTTMSTMFWATYKLNELNVSKWNTSQVLTMASMFAFTNELEVLDTSSWDTGKVTSMKSMFHYAKQLKSIDTSGWNTSSVTDMSDMFEKTEQLKNIDVSKWDTSKVKTMSRMFDSSGITEIDVSEWNTSKVTNMYRLFGDTSLKKLDLSSWEMAAVRDTDRIFPKYLEELTLAKEFRFKGDTGLTENTKAPYSGRWIQPNEGTTPVITYATTAEFTQNYDGSQPGTYVREQTK</sequence>
<dbReference type="EMBL" id="ASWB01000003">
    <property type="protein sequence ID" value="EOT66154.1"/>
    <property type="molecule type" value="Genomic_DNA"/>
</dbReference>
<dbReference type="InterPro" id="IPR032675">
    <property type="entry name" value="LRR_dom_sf"/>
</dbReference>
<evidence type="ECO:0000256" key="1">
    <source>
        <dbReference type="SAM" id="SignalP"/>
    </source>
</evidence>
<dbReference type="Gene3D" id="3.80.10.10">
    <property type="entry name" value="Ribonuclease Inhibitor"/>
    <property type="match status" value="2"/>
</dbReference>
<feature type="chain" id="PRO_5045361139" description="BIG2 domain-containing protein" evidence="1">
    <location>
        <begin position="23"/>
        <end position="1289"/>
    </location>
</feature>
<dbReference type="Gene3D" id="3.90.70.10">
    <property type="entry name" value="Cysteine proteinases"/>
    <property type="match status" value="1"/>
</dbReference>